<name>A0ABS1TEM4_9CLOT</name>
<evidence type="ECO:0000313" key="2">
    <source>
        <dbReference type="Proteomes" id="UP000632377"/>
    </source>
</evidence>
<evidence type="ECO:0008006" key="3">
    <source>
        <dbReference type="Google" id="ProtNLM"/>
    </source>
</evidence>
<dbReference type="PANTHER" id="PTHR43784:SF2">
    <property type="entry name" value="GDSL-LIKE LIPASE_ACYLHYDROLASE, PUTATIVE (AFU_ORTHOLOGUE AFUA_2G00820)-RELATED"/>
    <property type="match status" value="1"/>
</dbReference>
<accession>A0ABS1TEM4</accession>
<dbReference type="RefSeq" id="WP_202750573.1">
    <property type="nucleotide sequence ID" value="NZ_JAESWC010000018.1"/>
</dbReference>
<dbReference type="EMBL" id="JAESWC010000018">
    <property type="protein sequence ID" value="MBL4937829.1"/>
    <property type="molecule type" value="Genomic_DNA"/>
</dbReference>
<gene>
    <name evidence="1" type="ORF">JK636_19155</name>
</gene>
<dbReference type="InterPro" id="IPR053140">
    <property type="entry name" value="GDSL_Rv0518-like"/>
</dbReference>
<dbReference type="InterPro" id="IPR001087">
    <property type="entry name" value="GDSL"/>
</dbReference>
<sequence length="347" mass="39529">MKKWICTWSLAHSNTVYMPWNDEQKESSITIKNNIAGEKIRLKFSNNYGKKSTKIKSVIICINNDKEKKLYVSVDGKTSFTLLEKMTLISDDIDFLLEAGDELYITMVFEERKKPESGCEVDNITIPCLEEVDIYTEETPKVIVAFGDSITRLDTWTRPLANKLYAEHRGKVTFSNKGISGNRLMRDCAPLWFDAFGDAAVKRLKHDVLDIPGVTHVIFALGTNDLGHPGEVWCSIEELPTLEEFVDAVKIVIKQIKIHNIKLIGTTILPRLYDDYWTIEKEKLRRAINHWIVSSGEFYSVLDFDKVVHKKNGEPGMMKEFDSGDGLHPSEQGGLAIMKSINTEIFF</sequence>
<proteinExistence type="predicted"/>
<reference evidence="1 2" key="1">
    <citation type="submission" date="2021-01" db="EMBL/GenBank/DDBJ databases">
        <title>Genome public.</title>
        <authorList>
            <person name="Liu C."/>
            <person name="Sun Q."/>
        </authorList>
    </citation>
    <scope>NUCLEOTIDE SEQUENCE [LARGE SCALE GENOMIC DNA]</scope>
    <source>
        <strain evidence="1 2">YIM B02515</strain>
    </source>
</reference>
<keyword evidence="2" id="KW-1185">Reference proteome</keyword>
<evidence type="ECO:0000313" key="1">
    <source>
        <dbReference type="EMBL" id="MBL4937829.1"/>
    </source>
</evidence>
<dbReference type="Proteomes" id="UP000632377">
    <property type="component" value="Unassembled WGS sequence"/>
</dbReference>
<organism evidence="1 2">
    <name type="scientific">Clostridium rhizosphaerae</name>
    <dbReference type="NCBI Taxonomy" id="2803861"/>
    <lineage>
        <taxon>Bacteria</taxon>
        <taxon>Bacillati</taxon>
        <taxon>Bacillota</taxon>
        <taxon>Clostridia</taxon>
        <taxon>Eubacteriales</taxon>
        <taxon>Clostridiaceae</taxon>
        <taxon>Clostridium</taxon>
    </lineage>
</organism>
<dbReference type="Gene3D" id="3.40.50.1110">
    <property type="entry name" value="SGNH hydrolase"/>
    <property type="match status" value="1"/>
</dbReference>
<dbReference type="SUPFAM" id="SSF52266">
    <property type="entry name" value="SGNH hydrolase"/>
    <property type="match status" value="1"/>
</dbReference>
<protein>
    <recommendedName>
        <fullName evidence="3">SGNH hydrolase-type esterase domain-containing protein</fullName>
    </recommendedName>
</protein>
<dbReference type="Pfam" id="PF00657">
    <property type="entry name" value="Lipase_GDSL"/>
    <property type="match status" value="1"/>
</dbReference>
<dbReference type="PANTHER" id="PTHR43784">
    <property type="entry name" value="GDSL-LIKE LIPASE/ACYLHYDROLASE, PUTATIVE (AFU_ORTHOLOGUE AFUA_2G00820)-RELATED"/>
    <property type="match status" value="1"/>
</dbReference>
<comment type="caution">
    <text evidence="1">The sequence shown here is derived from an EMBL/GenBank/DDBJ whole genome shotgun (WGS) entry which is preliminary data.</text>
</comment>
<dbReference type="InterPro" id="IPR036514">
    <property type="entry name" value="SGNH_hydro_sf"/>
</dbReference>